<dbReference type="InterPro" id="IPR011234">
    <property type="entry name" value="Fumarylacetoacetase-like_C"/>
</dbReference>
<keyword evidence="1" id="KW-0479">Metal-binding</keyword>
<dbReference type="Proteomes" id="UP000094969">
    <property type="component" value="Chromosome"/>
</dbReference>
<name>A0A1D7TZA1_9HYPH</name>
<evidence type="ECO:0000313" key="3">
    <source>
        <dbReference type="EMBL" id="AOO80451.1"/>
    </source>
</evidence>
<protein>
    <submittedName>
        <fullName evidence="3">Fumarylacetoacetate hydrolase</fullName>
    </submittedName>
</protein>
<accession>A0A1D7TZA1</accession>
<evidence type="ECO:0000259" key="2">
    <source>
        <dbReference type="Pfam" id="PF01557"/>
    </source>
</evidence>
<dbReference type="AlphaFoldDB" id="A0A1D7TZA1"/>
<dbReference type="Gene3D" id="3.90.850.10">
    <property type="entry name" value="Fumarylacetoacetase-like, C-terminal domain"/>
    <property type="match status" value="1"/>
</dbReference>
<gene>
    <name evidence="3" type="ORF">BHK69_08235</name>
</gene>
<dbReference type="PANTHER" id="PTHR11820">
    <property type="entry name" value="ACYLPYRUVASE"/>
    <property type="match status" value="1"/>
</dbReference>
<dbReference type="EMBL" id="CP017147">
    <property type="protein sequence ID" value="AOO80451.1"/>
    <property type="molecule type" value="Genomic_DNA"/>
</dbReference>
<dbReference type="GO" id="GO:0046872">
    <property type="term" value="F:metal ion binding"/>
    <property type="evidence" value="ECO:0007669"/>
    <property type="project" value="UniProtKB-KW"/>
</dbReference>
<evidence type="ECO:0000313" key="4">
    <source>
        <dbReference type="Proteomes" id="UP000094969"/>
    </source>
</evidence>
<dbReference type="KEGG" id="bvv:BHK69_08235"/>
<dbReference type="SUPFAM" id="SSF56529">
    <property type="entry name" value="FAH"/>
    <property type="match status" value="1"/>
</dbReference>
<keyword evidence="3" id="KW-0378">Hydrolase</keyword>
<keyword evidence="4" id="KW-1185">Reference proteome</keyword>
<dbReference type="OrthoDB" id="5197601at2"/>
<dbReference type="RefSeq" id="WP_069689669.1">
    <property type="nucleotide sequence ID" value="NZ_CP017147.1"/>
</dbReference>
<dbReference type="STRING" id="1526658.BHK69_08235"/>
<proteinExistence type="predicted"/>
<feature type="domain" description="Fumarylacetoacetase-like C-terminal" evidence="2">
    <location>
        <begin position="27"/>
        <end position="228"/>
    </location>
</feature>
<sequence>MTNYVIDPPAVTAVPVAGGGLFPVRRVFCVGRNYAEHTREMGGDPDREEPFFFTKPADALLINGADMPYPTKTGDLHHEMELVVAIGTGGHDIPEAEALNHVYGYAAGLDMTRRDLQAAAKKTGKPWDMSKGFDLSGPIGEIAPASHVGHPSAGKIELVVNSVPRQSSDLAKMIWSVPETIAYLSGLVVLAPGDLIFTGTPEGVAAVVRGDVLEGEIAGVGSVRTRIV</sequence>
<dbReference type="GO" id="GO:0018773">
    <property type="term" value="F:acetylpyruvate hydrolase activity"/>
    <property type="evidence" value="ECO:0007669"/>
    <property type="project" value="TreeGrafter"/>
</dbReference>
<dbReference type="Pfam" id="PF01557">
    <property type="entry name" value="FAA_hydrolase"/>
    <property type="match status" value="1"/>
</dbReference>
<dbReference type="InterPro" id="IPR036663">
    <property type="entry name" value="Fumarylacetoacetase_C_sf"/>
</dbReference>
<organism evidence="3 4">
    <name type="scientific">Bosea vaviloviae</name>
    <dbReference type="NCBI Taxonomy" id="1526658"/>
    <lineage>
        <taxon>Bacteria</taxon>
        <taxon>Pseudomonadati</taxon>
        <taxon>Pseudomonadota</taxon>
        <taxon>Alphaproteobacteria</taxon>
        <taxon>Hyphomicrobiales</taxon>
        <taxon>Boseaceae</taxon>
        <taxon>Bosea</taxon>
    </lineage>
</organism>
<dbReference type="PANTHER" id="PTHR11820:SF90">
    <property type="entry name" value="FLUTATHIONE S-TRANSFERASE"/>
    <property type="match status" value="1"/>
</dbReference>
<evidence type="ECO:0000256" key="1">
    <source>
        <dbReference type="ARBA" id="ARBA00022723"/>
    </source>
</evidence>
<reference evidence="3 4" key="1">
    <citation type="journal article" date="2015" name="Antonie Van Leeuwenhoek">
        <title>Bosea vaviloviae sp. nov., a new species of slow-growing rhizobia isolated from nodules of the relict species Vavilovia formosa (Stev.) Fed.</title>
        <authorList>
            <person name="Safronova V.I."/>
            <person name="Kuznetsova I.G."/>
            <person name="Sazanova A.L."/>
            <person name="Kimeklis A.K."/>
            <person name="Belimov A.A."/>
            <person name="Andronov E.E."/>
            <person name="Pinaev A.G."/>
            <person name="Chizhevskaya E.P."/>
            <person name="Pukhaev A.R."/>
            <person name="Popov K.P."/>
            <person name="Willems A."/>
            <person name="Tikhonovich I.A."/>
        </authorList>
    </citation>
    <scope>NUCLEOTIDE SEQUENCE [LARGE SCALE GENOMIC DNA]</scope>
    <source>
        <strain evidence="3 4">Vaf18</strain>
    </source>
</reference>